<reference evidence="2" key="1">
    <citation type="journal article" date="2022" name="Int. J. Mol. Sci.">
        <title>Draft Genome of Tanacetum Coccineum: Genomic Comparison of Closely Related Tanacetum-Family Plants.</title>
        <authorList>
            <person name="Yamashiro T."/>
            <person name="Shiraishi A."/>
            <person name="Nakayama K."/>
            <person name="Satake H."/>
        </authorList>
    </citation>
    <scope>NUCLEOTIDE SEQUENCE</scope>
</reference>
<feature type="domain" description="Tf2-1-like SH3-like" evidence="1">
    <location>
        <begin position="1"/>
        <end position="63"/>
    </location>
</feature>
<reference evidence="2" key="2">
    <citation type="submission" date="2022-01" db="EMBL/GenBank/DDBJ databases">
        <authorList>
            <person name="Yamashiro T."/>
            <person name="Shiraishi A."/>
            <person name="Satake H."/>
            <person name="Nakayama K."/>
        </authorList>
    </citation>
    <scope>NUCLEOTIDE SEQUENCE</scope>
</reference>
<gene>
    <name evidence="2" type="ORF">Tco_0990395</name>
</gene>
<dbReference type="PANTHER" id="PTHR46148">
    <property type="entry name" value="CHROMO DOMAIN-CONTAINING PROTEIN"/>
    <property type="match status" value="1"/>
</dbReference>
<evidence type="ECO:0000313" key="3">
    <source>
        <dbReference type="Proteomes" id="UP001151760"/>
    </source>
</evidence>
<dbReference type="InterPro" id="IPR056924">
    <property type="entry name" value="SH3_Tf2-1"/>
</dbReference>
<proteinExistence type="predicted"/>
<keyword evidence="3" id="KW-1185">Reference proteome</keyword>
<evidence type="ECO:0000259" key="1">
    <source>
        <dbReference type="Pfam" id="PF24626"/>
    </source>
</evidence>
<name>A0ABQ5EWA6_9ASTR</name>
<feature type="non-terminal residue" evidence="2">
    <location>
        <position position="109"/>
    </location>
</feature>
<sequence length="109" mass="12653">MVLLKVSPWKGAMRFGKRRKLSPRYIRSFKILARVGPVAYTLELPEELKGIHSTFHVLNLKKCIAEGDVVVSMDEIQLDDKLHMIEEPMEVIDREVKRLKQSRILIVKV</sequence>
<dbReference type="Proteomes" id="UP001151760">
    <property type="component" value="Unassembled WGS sequence"/>
</dbReference>
<dbReference type="EMBL" id="BQNB010016748">
    <property type="protein sequence ID" value="GJT55341.1"/>
    <property type="molecule type" value="Genomic_DNA"/>
</dbReference>
<accession>A0ABQ5EWA6</accession>
<evidence type="ECO:0000313" key="2">
    <source>
        <dbReference type="EMBL" id="GJT55341.1"/>
    </source>
</evidence>
<dbReference type="PANTHER" id="PTHR46148:SF59">
    <property type="entry name" value="NUCLEOTIDYLTRANSFERASE, RIBONUCLEASE H"/>
    <property type="match status" value="1"/>
</dbReference>
<dbReference type="Pfam" id="PF24626">
    <property type="entry name" value="SH3_Tf2-1"/>
    <property type="match status" value="1"/>
</dbReference>
<organism evidence="2 3">
    <name type="scientific">Tanacetum coccineum</name>
    <dbReference type="NCBI Taxonomy" id="301880"/>
    <lineage>
        <taxon>Eukaryota</taxon>
        <taxon>Viridiplantae</taxon>
        <taxon>Streptophyta</taxon>
        <taxon>Embryophyta</taxon>
        <taxon>Tracheophyta</taxon>
        <taxon>Spermatophyta</taxon>
        <taxon>Magnoliopsida</taxon>
        <taxon>eudicotyledons</taxon>
        <taxon>Gunneridae</taxon>
        <taxon>Pentapetalae</taxon>
        <taxon>asterids</taxon>
        <taxon>campanulids</taxon>
        <taxon>Asterales</taxon>
        <taxon>Asteraceae</taxon>
        <taxon>Asteroideae</taxon>
        <taxon>Anthemideae</taxon>
        <taxon>Anthemidinae</taxon>
        <taxon>Tanacetum</taxon>
    </lineage>
</organism>
<comment type="caution">
    <text evidence="2">The sequence shown here is derived from an EMBL/GenBank/DDBJ whole genome shotgun (WGS) entry which is preliminary data.</text>
</comment>
<protein>
    <recommendedName>
        <fullName evidence="1">Tf2-1-like SH3-like domain-containing protein</fullName>
    </recommendedName>
</protein>